<feature type="compositionally biased region" description="Polar residues" evidence="1">
    <location>
        <begin position="1"/>
        <end position="10"/>
    </location>
</feature>
<accession>A0ABT1DSL5</accession>
<feature type="region of interest" description="Disordered" evidence="1">
    <location>
        <begin position="1"/>
        <end position="21"/>
    </location>
</feature>
<gene>
    <name evidence="2" type="ORF">M1L60_24820</name>
</gene>
<evidence type="ECO:0000256" key="1">
    <source>
        <dbReference type="SAM" id="MobiDB-lite"/>
    </source>
</evidence>
<organism evidence="2 3">
    <name type="scientific">Paractinoplanes aksuensis</name>
    <dbReference type="NCBI Taxonomy" id="2939490"/>
    <lineage>
        <taxon>Bacteria</taxon>
        <taxon>Bacillati</taxon>
        <taxon>Actinomycetota</taxon>
        <taxon>Actinomycetes</taxon>
        <taxon>Micromonosporales</taxon>
        <taxon>Micromonosporaceae</taxon>
        <taxon>Paractinoplanes</taxon>
    </lineage>
</organism>
<dbReference type="EMBL" id="JAMYJR010000027">
    <property type="protein sequence ID" value="MCO8273826.1"/>
    <property type="molecule type" value="Genomic_DNA"/>
</dbReference>
<evidence type="ECO:0000313" key="2">
    <source>
        <dbReference type="EMBL" id="MCO8273826.1"/>
    </source>
</evidence>
<keyword evidence="3" id="KW-1185">Reference proteome</keyword>
<name>A0ABT1DSL5_9ACTN</name>
<evidence type="ECO:0000313" key="3">
    <source>
        <dbReference type="Proteomes" id="UP001523369"/>
    </source>
</evidence>
<protein>
    <submittedName>
        <fullName evidence="2">Uncharacterized protein</fullName>
    </submittedName>
</protein>
<proteinExistence type="predicted"/>
<sequence length="79" mass="8988">MSTAAHQLTQALPHPEEPVIDPESVPLAQRHLIPRFGDPRWPIAPLSQNPSAASQNIIWNRIPPRFRDSMRAAAWVMFR</sequence>
<comment type="caution">
    <text evidence="2">The sequence shown here is derived from an EMBL/GenBank/DDBJ whole genome shotgun (WGS) entry which is preliminary data.</text>
</comment>
<dbReference type="RefSeq" id="WP_253239903.1">
    <property type="nucleotide sequence ID" value="NZ_JAMYJR010000027.1"/>
</dbReference>
<dbReference type="Proteomes" id="UP001523369">
    <property type="component" value="Unassembled WGS sequence"/>
</dbReference>
<reference evidence="2 3" key="1">
    <citation type="submission" date="2022-06" db="EMBL/GenBank/DDBJ databases">
        <title>New Species of the Genus Actinoplanes, ActinopZanes ferrugineus.</title>
        <authorList>
            <person name="Ding P."/>
        </authorList>
    </citation>
    <scope>NUCLEOTIDE SEQUENCE [LARGE SCALE GENOMIC DNA]</scope>
    <source>
        <strain evidence="2 3">TRM88003</strain>
    </source>
</reference>